<dbReference type="PIRSF" id="PIRSF036565">
    <property type="entry name" value="Pyruvt_ip_decrb"/>
    <property type="match status" value="1"/>
</dbReference>
<keyword evidence="7 10" id="KW-0786">Thiamine pyrophosphate</keyword>
<evidence type="ECO:0000256" key="10">
    <source>
        <dbReference type="RuleBase" id="RU362132"/>
    </source>
</evidence>
<feature type="binding site" evidence="9">
    <location>
        <position position="496"/>
    </location>
    <ligand>
        <name>Mg(2+)</name>
        <dbReference type="ChEBI" id="CHEBI:18420"/>
    </ligand>
</feature>
<dbReference type="PANTHER" id="PTHR43452">
    <property type="entry name" value="PYRUVATE DECARBOXYLASE"/>
    <property type="match status" value="1"/>
</dbReference>
<feature type="domain" description="Thiamine pyrophosphate enzyme N-terminal TPP-binding" evidence="14">
    <location>
        <begin position="68"/>
        <end position="170"/>
    </location>
</feature>
<evidence type="ECO:0000259" key="13">
    <source>
        <dbReference type="Pfam" id="PF02775"/>
    </source>
</evidence>
<accession>A0A7M2WYM0</accession>
<gene>
    <name evidence="15" type="ORF">IPV69_02825</name>
</gene>
<evidence type="ECO:0000256" key="8">
    <source>
        <dbReference type="ARBA" id="ARBA00023239"/>
    </source>
</evidence>
<evidence type="ECO:0000313" key="15">
    <source>
        <dbReference type="EMBL" id="QOV90322.1"/>
    </source>
</evidence>
<comment type="cofactor">
    <cofactor evidence="1">
        <name>a metal cation</name>
        <dbReference type="ChEBI" id="CHEBI:25213"/>
    </cofactor>
</comment>
<comment type="cofactor">
    <cofactor evidence="9">
        <name>Mg(2+)</name>
        <dbReference type="ChEBI" id="CHEBI:18420"/>
    </cofactor>
    <text evidence="9">Binds 1 Mg(2+) per subunit.</text>
</comment>
<dbReference type="InterPro" id="IPR029035">
    <property type="entry name" value="DHS-like_NAD/FAD-binding_dom"/>
</dbReference>
<dbReference type="GO" id="GO:0005829">
    <property type="term" value="C:cytosol"/>
    <property type="evidence" value="ECO:0007669"/>
    <property type="project" value="TreeGrafter"/>
</dbReference>
<organism evidence="15 16">
    <name type="scientific">Humisphaera borealis</name>
    <dbReference type="NCBI Taxonomy" id="2807512"/>
    <lineage>
        <taxon>Bacteria</taxon>
        <taxon>Pseudomonadati</taxon>
        <taxon>Planctomycetota</taxon>
        <taxon>Phycisphaerae</taxon>
        <taxon>Tepidisphaerales</taxon>
        <taxon>Tepidisphaeraceae</taxon>
        <taxon>Humisphaera</taxon>
    </lineage>
</organism>
<evidence type="ECO:0000259" key="14">
    <source>
        <dbReference type="Pfam" id="PF02776"/>
    </source>
</evidence>
<dbReference type="GO" id="GO:0030976">
    <property type="term" value="F:thiamine pyrophosphate binding"/>
    <property type="evidence" value="ECO:0007669"/>
    <property type="project" value="InterPro"/>
</dbReference>
<dbReference type="CDD" id="cd07038">
    <property type="entry name" value="TPP_PYR_PDC_IPDC_like"/>
    <property type="match status" value="1"/>
</dbReference>
<dbReference type="InterPro" id="IPR012110">
    <property type="entry name" value="PDC/IPDC-like"/>
</dbReference>
<dbReference type="EMBL" id="CP063458">
    <property type="protein sequence ID" value="QOV90322.1"/>
    <property type="molecule type" value="Genomic_DNA"/>
</dbReference>
<protein>
    <submittedName>
        <fullName evidence="15">Alpha-keto acid decarboxylase family protein</fullName>
    </submittedName>
</protein>
<keyword evidence="8" id="KW-0456">Lyase</keyword>
<keyword evidence="4 9" id="KW-0479">Metal-binding</keyword>
<dbReference type="InterPro" id="IPR011766">
    <property type="entry name" value="TPP_enzyme_TPP-bd"/>
</dbReference>
<dbReference type="InterPro" id="IPR047213">
    <property type="entry name" value="TPP_PYR_PDC_IPDC-like"/>
</dbReference>
<evidence type="ECO:0000256" key="5">
    <source>
        <dbReference type="ARBA" id="ARBA00022793"/>
    </source>
</evidence>
<evidence type="ECO:0000259" key="12">
    <source>
        <dbReference type="Pfam" id="PF00205"/>
    </source>
</evidence>
<evidence type="ECO:0000256" key="1">
    <source>
        <dbReference type="ARBA" id="ARBA00001920"/>
    </source>
</evidence>
<feature type="region of interest" description="Disordered" evidence="11">
    <location>
        <begin position="1"/>
        <end position="58"/>
    </location>
</feature>
<dbReference type="InterPro" id="IPR000399">
    <property type="entry name" value="TPP-bd_CS"/>
</dbReference>
<dbReference type="CDD" id="cd02005">
    <property type="entry name" value="TPP_PDC_IPDC"/>
    <property type="match status" value="1"/>
</dbReference>
<keyword evidence="5" id="KW-0210">Decarboxylase</keyword>
<dbReference type="InterPro" id="IPR012000">
    <property type="entry name" value="Thiamin_PyroP_enz_cen_dom"/>
</dbReference>
<dbReference type="PANTHER" id="PTHR43452:SF30">
    <property type="entry name" value="PYRUVATE DECARBOXYLASE ISOZYME 1-RELATED"/>
    <property type="match status" value="1"/>
</dbReference>
<dbReference type="Pfam" id="PF00205">
    <property type="entry name" value="TPP_enzyme_M"/>
    <property type="match status" value="1"/>
</dbReference>
<dbReference type="Gene3D" id="3.40.50.970">
    <property type="match status" value="2"/>
</dbReference>
<evidence type="ECO:0000256" key="11">
    <source>
        <dbReference type="SAM" id="MobiDB-lite"/>
    </source>
</evidence>
<dbReference type="GO" id="GO:0000949">
    <property type="term" value="P:aromatic amino acid family catabolic process to alcohol via Ehrlich pathway"/>
    <property type="evidence" value="ECO:0007669"/>
    <property type="project" value="TreeGrafter"/>
</dbReference>
<dbReference type="Proteomes" id="UP000593765">
    <property type="component" value="Chromosome"/>
</dbReference>
<dbReference type="RefSeq" id="WP_206293401.1">
    <property type="nucleotide sequence ID" value="NZ_CP063458.1"/>
</dbReference>
<feature type="compositionally biased region" description="Polar residues" evidence="11">
    <location>
        <begin position="1"/>
        <end position="11"/>
    </location>
</feature>
<dbReference type="InterPro" id="IPR012001">
    <property type="entry name" value="Thiamin_PyroP_enz_TPP-bd_dom"/>
</dbReference>
<proteinExistence type="inferred from homology"/>
<keyword evidence="16" id="KW-1185">Reference proteome</keyword>
<dbReference type="GO" id="GO:0000287">
    <property type="term" value="F:magnesium ion binding"/>
    <property type="evidence" value="ECO:0007669"/>
    <property type="project" value="InterPro"/>
</dbReference>
<dbReference type="KEGG" id="hbs:IPV69_02825"/>
<dbReference type="Gene3D" id="3.40.50.1220">
    <property type="entry name" value="TPP-binding domain"/>
    <property type="match status" value="1"/>
</dbReference>
<keyword evidence="6 9" id="KW-0460">Magnesium</keyword>
<sequence length="610" mass="65755">MARKTLSSARITTPLLGVHNGKPQGGQPHVGKSRQTKETQATTGAAARRNVASPGSVPADGFPARMPMGQFLFEYLHRKGVRHSFGVPGDFALPTFAWLDKSKIESITMTHEPGAGFAADAYSRVNGIGLCCVTYCVGGLNLLNPIAGAYAEKSPVVVISGAPGKKDREKDPLLHHKVKTFETQRRVFDEVTVASTVLLDEDRAAAEIVRCVDACLRHKRPVYIEVPHDMVDREIPINLPADPAEPTSDPDTLKASLEETLSLLAEAKKPVIFAGVELHRFGMTDLAIKLAEKLNIPIAADLLSKSAVAENHPLYLGVYGGAMSSDQACRDYVESADCVLMLGTFITDMSMGIYTAKLDRSKTVLATSEQTLVGFHRYDGVQFRDFLEGLGKGGISPKKFKHPAKQKAPTPLSKKELTDKLTMAEVFRILSLNLDDDSCVISDVGDSIFGAVGIRTGKRAEFIAPAYYLSMGFAVPACIGVSKANPRLRPFVLVGDGAFQMTGTEVSTAVRLGLKPIILIVNNDGYGTMRKIRDGAFNVVTQWDYGKICDLVGGGTAARATTKGELDGAIRSAFGSNEVRVIDVCIPRDDMSPQLANMTAEMARLRGAKK</sequence>
<evidence type="ECO:0000256" key="9">
    <source>
        <dbReference type="PIRSR" id="PIRSR036565-2"/>
    </source>
</evidence>
<dbReference type="Pfam" id="PF02775">
    <property type="entry name" value="TPP_enzyme_C"/>
    <property type="match status" value="1"/>
</dbReference>
<dbReference type="InterPro" id="IPR047214">
    <property type="entry name" value="TPP_PDC_IPDC"/>
</dbReference>
<feature type="domain" description="Thiamine pyrophosphate enzyme TPP-binding" evidence="13">
    <location>
        <begin position="454"/>
        <end position="584"/>
    </location>
</feature>
<dbReference type="SUPFAM" id="SSF52518">
    <property type="entry name" value="Thiamin diphosphate-binding fold (THDP-binding)"/>
    <property type="match status" value="2"/>
</dbReference>
<dbReference type="GO" id="GO:0004737">
    <property type="term" value="F:pyruvate decarboxylase activity"/>
    <property type="evidence" value="ECO:0007669"/>
    <property type="project" value="TreeGrafter"/>
</dbReference>
<reference evidence="15 16" key="1">
    <citation type="submission" date="2020-10" db="EMBL/GenBank/DDBJ databases">
        <title>Wide distribution of Phycisphaera-like planctomycetes from WD2101 soil group in peatlands and genome analysis of the first cultivated representative.</title>
        <authorList>
            <person name="Dedysh S.N."/>
            <person name="Beletsky A.V."/>
            <person name="Ivanova A."/>
            <person name="Kulichevskaya I.S."/>
            <person name="Suzina N.E."/>
            <person name="Philippov D.A."/>
            <person name="Rakitin A.L."/>
            <person name="Mardanov A.V."/>
            <person name="Ravin N.V."/>
        </authorList>
    </citation>
    <scope>NUCLEOTIDE SEQUENCE [LARGE SCALE GENOMIC DNA]</scope>
    <source>
        <strain evidence="15 16">M1803</strain>
    </source>
</reference>
<dbReference type="Pfam" id="PF02776">
    <property type="entry name" value="TPP_enzyme_N"/>
    <property type="match status" value="1"/>
</dbReference>
<comment type="cofactor">
    <cofactor evidence="2">
        <name>thiamine diphosphate</name>
        <dbReference type="ChEBI" id="CHEBI:58937"/>
    </cofactor>
</comment>
<evidence type="ECO:0000256" key="7">
    <source>
        <dbReference type="ARBA" id="ARBA00023052"/>
    </source>
</evidence>
<dbReference type="SUPFAM" id="SSF52467">
    <property type="entry name" value="DHS-like NAD/FAD-binding domain"/>
    <property type="match status" value="1"/>
</dbReference>
<feature type="domain" description="Thiamine pyrophosphate enzyme central" evidence="12">
    <location>
        <begin position="258"/>
        <end position="358"/>
    </location>
</feature>
<feature type="binding site" evidence="9">
    <location>
        <position position="525"/>
    </location>
    <ligand>
        <name>Mg(2+)</name>
        <dbReference type="ChEBI" id="CHEBI:18420"/>
    </ligand>
</feature>
<evidence type="ECO:0000256" key="3">
    <source>
        <dbReference type="ARBA" id="ARBA00007812"/>
    </source>
</evidence>
<evidence type="ECO:0000313" key="16">
    <source>
        <dbReference type="Proteomes" id="UP000593765"/>
    </source>
</evidence>
<name>A0A7M2WYM0_9BACT</name>
<feature type="binding site" evidence="9">
    <location>
        <position position="523"/>
    </location>
    <ligand>
        <name>Mg(2+)</name>
        <dbReference type="ChEBI" id="CHEBI:18420"/>
    </ligand>
</feature>
<comment type="similarity">
    <text evidence="3 10">Belongs to the TPP enzyme family.</text>
</comment>
<evidence type="ECO:0000256" key="6">
    <source>
        <dbReference type="ARBA" id="ARBA00022842"/>
    </source>
</evidence>
<dbReference type="PROSITE" id="PS00187">
    <property type="entry name" value="TPP_ENZYMES"/>
    <property type="match status" value="1"/>
</dbReference>
<dbReference type="AlphaFoldDB" id="A0A7M2WYM0"/>
<evidence type="ECO:0000256" key="4">
    <source>
        <dbReference type="ARBA" id="ARBA00022723"/>
    </source>
</evidence>
<dbReference type="InterPro" id="IPR029061">
    <property type="entry name" value="THDP-binding"/>
</dbReference>
<evidence type="ECO:0000256" key="2">
    <source>
        <dbReference type="ARBA" id="ARBA00001964"/>
    </source>
</evidence>